<evidence type="ECO:0000313" key="1">
    <source>
        <dbReference type="EMBL" id="WAC02168.1"/>
    </source>
</evidence>
<organism evidence="1 2">
    <name type="scientific">Lacinutrix neustonica</name>
    <dbReference type="NCBI Taxonomy" id="2980107"/>
    <lineage>
        <taxon>Bacteria</taxon>
        <taxon>Pseudomonadati</taxon>
        <taxon>Bacteroidota</taxon>
        <taxon>Flavobacteriia</taxon>
        <taxon>Flavobacteriales</taxon>
        <taxon>Flavobacteriaceae</taxon>
        <taxon>Lacinutrix</taxon>
    </lineage>
</organism>
<dbReference type="KEGG" id="lnu:N7U66_20740"/>
<reference evidence="1" key="1">
    <citation type="submission" date="2022-11" db="EMBL/GenBank/DDBJ databases">
        <title>Lacinutrix neustonica HL-RS19T sp. nov., isolated from the surface microlayer sample of brackish Lake Shihwa.</title>
        <authorList>
            <person name="Choi J.Y."/>
            <person name="Hwang C.Y."/>
        </authorList>
    </citation>
    <scope>NUCLEOTIDE SEQUENCE</scope>
    <source>
        <strain evidence="1">HL-RS19</strain>
    </source>
</reference>
<evidence type="ECO:0000313" key="2">
    <source>
        <dbReference type="Proteomes" id="UP001164705"/>
    </source>
</evidence>
<keyword evidence="2" id="KW-1185">Reference proteome</keyword>
<accession>A0A9E8MVC2</accession>
<gene>
    <name evidence="1" type="ORF">N7U66_20740</name>
</gene>
<name>A0A9E8MVC2_9FLAO</name>
<protein>
    <recommendedName>
        <fullName evidence="3">YD repeat-containing protein</fullName>
    </recommendedName>
</protein>
<dbReference type="RefSeq" id="WP_267676763.1">
    <property type="nucleotide sequence ID" value="NZ_CP113088.1"/>
</dbReference>
<dbReference type="AlphaFoldDB" id="A0A9E8MVC2"/>
<evidence type="ECO:0008006" key="3">
    <source>
        <dbReference type="Google" id="ProtNLM"/>
    </source>
</evidence>
<dbReference type="EMBL" id="CP113088">
    <property type="protein sequence ID" value="WAC02168.1"/>
    <property type="molecule type" value="Genomic_DNA"/>
</dbReference>
<dbReference type="Proteomes" id="UP001164705">
    <property type="component" value="Chromosome"/>
</dbReference>
<proteinExistence type="predicted"/>
<sequence>MYKKLLIWASTMVVACLLASDFPTENPRTQTTQLIIHEPLCANKKTMKIKLTILFIIFVSIQLFGQNESEKEESLRVKNRIGEKLTYEFNLETNDSILIDQDFYNKNGKHIKDLRFNEKGEIRYSYTIEHNSKGLMEKQTGYKFGEISTILTYKYDENGNRTDNFQHKRDGTLLIHQKRTYNKKNLNTELHNKRKNSEDYFRSSKYYYNKDGKYSKIKSFNPNGKLIRLSEYEYDKKGNKSKVYNIKNGNKDLTVSYEYDDKNNLIKRLFIKSNKHIEYKYDNENNLIEEKTFEKNILTKKVRFSYKKIST</sequence>
<dbReference type="Gene3D" id="2.180.10.10">
    <property type="entry name" value="RHS repeat-associated core"/>
    <property type="match status" value="1"/>
</dbReference>
<dbReference type="PROSITE" id="PS51257">
    <property type="entry name" value="PROKAR_LIPOPROTEIN"/>
    <property type="match status" value="1"/>
</dbReference>